<dbReference type="Proteomes" id="UP000000517">
    <property type="component" value="Chromosome"/>
</dbReference>
<evidence type="ECO:0000313" key="2">
    <source>
        <dbReference type="Proteomes" id="UP000000517"/>
    </source>
</evidence>
<proteinExistence type="predicted"/>
<name>D9S6Z3_FIBSS</name>
<evidence type="ECO:0000313" key="1">
    <source>
        <dbReference type="EMBL" id="ADL24875.1"/>
    </source>
</evidence>
<dbReference type="AlphaFoldDB" id="D9S6Z3"/>
<sequence>MKVVQKNTPFYSNFKKNFSLMYNNLIFDDMNKKYWLSSCILAISLLAGCAGSSAQNGEDLDVPTDLPPICRDIDFVANPDMREVCGVRKASRHNIAYKNIPQQRYLIKPSETSIVKTNGKLELRFQNSLPINLEGPITNELEFSQEKRLERVKNTYDYFEITPKGSERLRIFKMGIPTDRGNKYDFCFRIPEKKGNDRTRSRAMGVNIELMSCAEFDRIVSNR</sequence>
<gene>
    <name evidence="1" type="ordered locus">FSU_2876</name>
</gene>
<dbReference type="STRING" id="59374.FSU_2876"/>
<dbReference type="HOGENOM" id="CLU_1238681_0_0_0"/>
<accession>D9S6Z3</accession>
<reference evidence="2" key="1">
    <citation type="submission" date="2010-08" db="EMBL/GenBank/DDBJ databases">
        <title>Complete sequence of Fibrobacter succinogenes subsp. succinogenes S85.</title>
        <authorList>
            <person name="Durkin A.S."/>
            <person name="Nelson K.E."/>
            <person name="Morrison M."/>
            <person name="Forsberg C.W."/>
            <person name="Wilson D.B."/>
            <person name="Russell J.B."/>
            <person name="Cann I.K.O."/>
            <person name="Mackie R.I."/>
            <person name="White B.A."/>
        </authorList>
    </citation>
    <scope>NUCLEOTIDE SEQUENCE [LARGE SCALE GENOMIC DNA]</scope>
    <source>
        <strain evidence="2">ATCC 19169 / S85</strain>
    </source>
</reference>
<organism evidence="1 2">
    <name type="scientific">Fibrobacter succinogenes (strain ATCC 19169 / S85)</name>
    <dbReference type="NCBI Taxonomy" id="59374"/>
    <lineage>
        <taxon>Bacteria</taxon>
        <taxon>Pseudomonadati</taxon>
        <taxon>Fibrobacterota</taxon>
        <taxon>Fibrobacteria</taxon>
        <taxon>Fibrobacterales</taxon>
        <taxon>Fibrobacteraceae</taxon>
        <taxon>Fibrobacter</taxon>
    </lineage>
</organism>
<dbReference type="KEGG" id="fsc:FSU_2876"/>
<dbReference type="EMBL" id="CP002158">
    <property type="protein sequence ID" value="ADL24875.1"/>
    <property type="molecule type" value="Genomic_DNA"/>
</dbReference>
<protein>
    <submittedName>
        <fullName evidence="1">Uncharacterized protein</fullName>
    </submittedName>
</protein>